<dbReference type="SUPFAM" id="SSF53187">
    <property type="entry name" value="Zn-dependent exopeptidases"/>
    <property type="match status" value="1"/>
</dbReference>
<dbReference type="GO" id="GO:0004181">
    <property type="term" value="F:metallocarboxypeptidase activity"/>
    <property type="evidence" value="ECO:0007669"/>
    <property type="project" value="InterPro"/>
</dbReference>
<dbReference type="EnsemblMetazoa" id="LLOJ000902-RA">
    <property type="protein sequence ID" value="LLOJ000902-PA"/>
    <property type="gene ID" value="LLOJ000902"/>
</dbReference>
<evidence type="ECO:0000256" key="2">
    <source>
        <dbReference type="ARBA" id="ARBA00005988"/>
    </source>
</evidence>
<dbReference type="InterPro" id="IPR000834">
    <property type="entry name" value="Peptidase_M14"/>
</dbReference>
<proteinExistence type="inferred from homology"/>
<dbReference type="Gene3D" id="3.40.630.10">
    <property type="entry name" value="Zn peptidases"/>
    <property type="match status" value="1"/>
</dbReference>
<protein>
    <recommendedName>
        <fullName evidence="5">Peptidase M14 domain-containing protein</fullName>
    </recommendedName>
</protein>
<feature type="region of interest" description="Disordered" evidence="4">
    <location>
        <begin position="1"/>
        <end position="26"/>
    </location>
</feature>
<sequence length="549" mass="63138">SEDSDGEGGLGNVSRVVIRPPGHSGKAKRGHLCFDAAFETGNLGRADLVGEFEFWFNFTVDNVKQDQRVIFNIVNINKKKNLFKDGMTPIVKSSGRPKWQRLPKCDVFHYKSPIHQNNYVLSFAFAFDREDEVYQFALAPPYSYSRLQSYLSVLETKFPENRFQRTTVCHSLQNRKLELLTIDHVEKPDKVDSKNKLRVIFILARIHSGEPPASFVAQGLIEFLIGNHPIAQILRTNFIFKILPMVNPDGVFLGNNRCNLIGQDMNRTWHVATEFSHPTLWAIKKLFREYDQSDCYQLDFVIDLHAHANLLGSFMYGNTYEDVYRYERHLVFPKILSTNAGDWIPENMMFNADDKKTGSVRRFCCEKLSDNVNAYSLEVSMCGFYLKGTQTMTHYTDDGYMRLGRNLARTFLEYYRFINVLPVPLASEVRSKRGRPKTHCARARSRIRREVQARPKTTRTYAPISYKDLSVCYDSDTSYEGSPIRSNYYGYGFGTRSTGNIYLNQDQFSLLHIQASKFNTLDFSTNSVRGLQQNPLLGIVRPTTRTTTT</sequence>
<dbReference type="Proteomes" id="UP000092461">
    <property type="component" value="Unassembled WGS sequence"/>
</dbReference>
<comment type="similarity">
    <text evidence="2 3">Belongs to the peptidase M14 family.</text>
</comment>
<evidence type="ECO:0000256" key="4">
    <source>
        <dbReference type="SAM" id="MobiDB-lite"/>
    </source>
</evidence>
<dbReference type="InterPro" id="IPR050821">
    <property type="entry name" value="Cytosolic_carboxypeptidase"/>
</dbReference>
<dbReference type="VEuPathDB" id="VectorBase:LLONM1_011155"/>
<dbReference type="GO" id="GO:0008270">
    <property type="term" value="F:zinc ion binding"/>
    <property type="evidence" value="ECO:0007669"/>
    <property type="project" value="InterPro"/>
</dbReference>
<dbReference type="AlphaFoldDB" id="A0A1B0CAC9"/>
<feature type="domain" description="Peptidase M14" evidence="5">
    <location>
        <begin position="140"/>
        <end position="415"/>
    </location>
</feature>
<evidence type="ECO:0000259" key="5">
    <source>
        <dbReference type="PROSITE" id="PS52035"/>
    </source>
</evidence>
<keyword evidence="7" id="KW-1185">Reference proteome</keyword>
<dbReference type="GO" id="GO:0006508">
    <property type="term" value="P:proteolysis"/>
    <property type="evidence" value="ECO:0007669"/>
    <property type="project" value="InterPro"/>
</dbReference>
<dbReference type="VEuPathDB" id="VectorBase:LLOJ000902"/>
<dbReference type="SMART" id="SM00631">
    <property type="entry name" value="Zn_pept"/>
    <property type="match status" value="1"/>
</dbReference>
<dbReference type="PANTHER" id="PTHR12756">
    <property type="entry name" value="CYTOSOLIC CARBOXYPEPTIDASE"/>
    <property type="match status" value="1"/>
</dbReference>
<dbReference type="PROSITE" id="PS52035">
    <property type="entry name" value="PEPTIDASE_M14"/>
    <property type="match status" value="1"/>
</dbReference>
<evidence type="ECO:0000256" key="1">
    <source>
        <dbReference type="ARBA" id="ARBA00001947"/>
    </source>
</evidence>
<feature type="active site" description="Proton donor/acceptor" evidence="3">
    <location>
        <position position="378"/>
    </location>
</feature>
<name>A0A1B0CAC9_LUTLO</name>
<evidence type="ECO:0000256" key="3">
    <source>
        <dbReference type="PROSITE-ProRule" id="PRU01379"/>
    </source>
</evidence>
<dbReference type="EMBL" id="AJWK01003658">
    <property type="status" value="NOT_ANNOTATED_CDS"/>
    <property type="molecule type" value="Genomic_DNA"/>
</dbReference>
<evidence type="ECO:0000313" key="7">
    <source>
        <dbReference type="Proteomes" id="UP000092461"/>
    </source>
</evidence>
<dbReference type="PANTHER" id="PTHR12756:SF9">
    <property type="entry name" value="CYTOSOLIC CARBOXYPEPTIDASE 6"/>
    <property type="match status" value="1"/>
</dbReference>
<comment type="cofactor">
    <cofactor evidence="1">
        <name>Zn(2+)</name>
        <dbReference type="ChEBI" id="CHEBI:29105"/>
    </cofactor>
</comment>
<dbReference type="Gene3D" id="2.60.40.3120">
    <property type="match status" value="1"/>
</dbReference>
<organism evidence="6 7">
    <name type="scientific">Lutzomyia longipalpis</name>
    <name type="common">Sand fly</name>
    <dbReference type="NCBI Taxonomy" id="7200"/>
    <lineage>
        <taxon>Eukaryota</taxon>
        <taxon>Metazoa</taxon>
        <taxon>Ecdysozoa</taxon>
        <taxon>Arthropoda</taxon>
        <taxon>Hexapoda</taxon>
        <taxon>Insecta</taxon>
        <taxon>Pterygota</taxon>
        <taxon>Neoptera</taxon>
        <taxon>Endopterygota</taxon>
        <taxon>Diptera</taxon>
        <taxon>Nematocera</taxon>
        <taxon>Psychodoidea</taxon>
        <taxon>Psychodidae</taxon>
        <taxon>Lutzomyia</taxon>
        <taxon>Lutzomyia</taxon>
    </lineage>
</organism>
<accession>A0A1B0CAC9</accession>
<dbReference type="Pfam" id="PF00246">
    <property type="entry name" value="Peptidase_M14"/>
    <property type="match status" value="1"/>
</dbReference>
<reference evidence="6" key="1">
    <citation type="submission" date="2020-05" db="UniProtKB">
        <authorList>
            <consortium name="EnsemblMetazoa"/>
        </authorList>
    </citation>
    <scope>IDENTIFICATION</scope>
    <source>
        <strain evidence="6">Jacobina</strain>
    </source>
</reference>
<evidence type="ECO:0000313" key="6">
    <source>
        <dbReference type="EnsemblMetazoa" id="LLOJ000902-PA"/>
    </source>
</evidence>